<gene>
    <name evidence="4" type="ORF">CVT25_006105</name>
</gene>
<dbReference type="EMBL" id="NHYD01001603">
    <property type="protein sequence ID" value="PPQ90585.1"/>
    <property type="molecule type" value="Genomic_DNA"/>
</dbReference>
<dbReference type="OrthoDB" id="2929525at2759"/>
<keyword evidence="5" id="KW-1185">Reference proteome</keyword>
<keyword evidence="2" id="KW-0472">Membrane</keyword>
<feature type="transmembrane region" description="Helical" evidence="2">
    <location>
        <begin position="138"/>
        <end position="159"/>
    </location>
</feature>
<dbReference type="InterPro" id="IPR045339">
    <property type="entry name" value="DUF6534"/>
</dbReference>
<dbReference type="PANTHER" id="PTHR40465:SF1">
    <property type="entry name" value="DUF6534 DOMAIN-CONTAINING PROTEIN"/>
    <property type="match status" value="1"/>
</dbReference>
<feature type="compositionally biased region" description="Low complexity" evidence="1">
    <location>
        <begin position="290"/>
        <end position="307"/>
    </location>
</feature>
<evidence type="ECO:0000313" key="4">
    <source>
        <dbReference type="EMBL" id="PPQ90585.1"/>
    </source>
</evidence>
<evidence type="ECO:0000256" key="2">
    <source>
        <dbReference type="SAM" id="Phobius"/>
    </source>
</evidence>
<keyword evidence="2" id="KW-1133">Transmembrane helix</keyword>
<sequence>MALVGNTFKVETDGNLGAVEIATFLSLVLLGVSLSQGYTYFRRSASDKWTLKLMVSPFFCVPLITLKHCSRAHLYCRVLEMFHSFTAAHTIYFDTVTRFNRAEINSYSLSANVVNETLITVVVQSFFSHRIYRLSGNLAISFACFALTVLRFLGGIAMSAESIIDVHRTPNWVVFITKYNWLVTSALALGGATDILIAASMLFYLRKLASSGNMRSTTQLLNRLVRYSLLVWFGLYIILAKVYSNSLLASLNARPRSERHPNRQRAMSTGIDFGTAPRAITVPFHVSNPTDTSESDWPSSSQPSSSQNRGASKTFNLEEEAHSGVKATDNMG</sequence>
<dbReference type="PANTHER" id="PTHR40465">
    <property type="entry name" value="CHROMOSOME 1, WHOLE GENOME SHOTGUN SEQUENCE"/>
    <property type="match status" value="1"/>
</dbReference>
<evidence type="ECO:0000313" key="5">
    <source>
        <dbReference type="Proteomes" id="UP000283269"/>
    </source>
</evidence>
<keyword evidence="2" id="KW-0812">Transmembrane</keyword>
<feature type="transmembrane region" description="Helical" evidence="2">
    <location>
        <begin position="21"/>
        <end position="41"/>
    </location>
</feature>
<accession>A0A409XIJ0</accession>
<dbReference type="InParanoid" id="A0A409XIJ0"/>
<proteinExistence type="predicted"/>
<dbReference type="AlphaFoldDB" id="A0A409XIJ0"/>
<feature type="region of interest" description="Disordered" evidence="1">
    <location>
        <begin position="284"/>
        <end position="332"/>
    </location>
</feature>
<protein>
    <recommendedName>
        <fullName evidence="3">DUF6534 domain-containing protein</fullName>
    </recommendedName>
</protein>
<feature type="transmembrane region" description="Helical" evidence="2">
    <location>
        <begin position="224"/>
        <end position="243"/>
    </location>
</feature>
<organism evidence="4 5">
    <name type="scientific">Psilocybe cyanescens</name>
    <dbReference type="NCBI Taxonomy" id="93625"/>
    <lineage>
        <taxon>Eukaryota</taxon>
        <taxon>Fungi</taxon>
        <taxon>Dikarya</taxon>
        <taxon>Basidiomycota</taxon>
        <taxon>Agaricomycotina</taxon>
        <taxon>Agaricomycetes</taxon>
        <taxon>Agaricomycetidae</taxon>
        <taxon>Agaricales</taxon>
        <taxon>Agaricineae</taxon>
        <taxon>Strophariaceae</taxon>
        <taxon>Psilocybe</taxon>
    </lineage>
</organism>
<feature type="domain" description="DUF6534" evidence="3">
    <location>
        <begin position="192"/>
        <end position="255"/>
    </location>
</feature>
<dbReference type="Pfam" id="PF20152">
    <property type="entry name" value="DUF6534"/>
    <property type="match status" value="1"/>
</dbReference>
<feature type="transmembrane region" description="Helical" evidence="2">
    <location>
        <begin position="179"/>
        <end position="204"/>
    </location>
</feature>
<reference evidence="4 5" key="1">
    <citation type="journal article" date="2018" name="Evol. Lett.">
        <title>Horizontal gene cluster transfer increased hallucinogenic mushroom diversity.</title>
        <authorList>
            <person name="Reynolds H.T."/>
            <person name="Vijayakumar V."/>
            <person name="Gluck-Thaler E."/>
            <person name="Korotkin H.B."/>
            <person name="Matheny P.B."/>
            <person name="Slot J.C."/>
        </authorList>
    </citation>
    <scope>NUCLEOTIDE SEQUENCE [LARGE SCALE GENOMIC DNA]</scope>
    <source>
        <strain evidence="4 5">2631</strain>
    </source>
</reference>
<evidence type="ECO:0000256" key="1">
    <source>
        <dbReference type="SAM" id="MobiDB-lite"/>
    </source>
</evidence>
<dbReference type="Proteomes" id="UP000283269">
    <property type="component" value="Unassembled WGS sequence"/>
</dbReference>
<evidence type="ECO:0000259" key="3">
    <source>
        <dbReference type="Pfam" id="PF20152"/>
    </source>
</evidence>
<comment type="caution">
    <text evidence="4">The sequence shown here is derived from an EMBL/GenBank/DDBJ whole genome shotgun (WGS) entry which is preliminary data.</text>
</comment>
<dbReference type="STRING" id="93625.A0A409XIJ0"/>
<name>A0A409XIJ0_PSICY</name>